<name>A0A345Z2A7_9MOLU</name>
<evidence type="ECO:0000256" key="9">
    <source>
        <dbReference type="ARBA" id="ARBA00023310"/>
    </source>
</evidence>
<evidence type="ECO:0000256" key="8">
    <source>
        <dbReference type="ARBA" id="ARBA00023196"/>
    </source>
</evidence>
<accession>A0A345Z2A7</accession>
<dbReference type="EMBL" id="CP031376">
    <property type="protein sequence ID" value="AXK50736.1"/>
    <property type="molecule type" value="Genomic_DNA"/>
</dbReference>
<dbReference type="PANTHER" id="PTHR11693:SF22">
    <property type="entry name" value="ATP SYNTHASE SUBUNIT GAMMA, MITOCHONDRIAL"/>
    <property type="match status" value="1"/>
</dbReference>
<dbReference type="NCBIfam" id="TIGR01146">
    <property type="entry name" value="ATPsyn_F1gamma"/>
    <property type="match status" value="1"/>
</dbReference>
<proteinExistence type="inferred from homology"/>
<dbReference type="Proteomes" id="UP000254792">
    <property type="component" value="Chromosome"/>
</dbReference>
<gene>
    <name evidence="10 11" type="primary">atpG</name>
    <name evidence="11" type="ORF">SALLE_v1c00600</name>
</gene>
<dbReference type="CDD" id="cd12151">
    <property type="entry name" value="F1-ATPase_gamma"/>
    <property type="match status" value="1"/>
</dbReference>
<reference evidence="11 12" key="1">
    <citation type="submission" date="2018-07" db="EMBL/GenBank/DDBJ databases">
        <title>Complete genome sequence of Spiroplasma alleghenense PLHS-1 (ATCC 51752).</title>
        <authorList>
            <person name="Chou L."/>
            <person name="Lee T.-Y."/>
            <person name="Tsai Y.-M."/>
            <person name="Kuo C.-H."/>
        </authorList>
    </citation>
    <scope>NUCLEOTIDE SEQUENCE [LARGE SCALE GENOMIC DNA]</scope>
    <source>
        <strain evidence="11 12">PLHS-1</strain>
    </source>
</reference>
<evidence type="ECO:0000256" key="6">
    <source>
        <dbReference type="ARBA" id="ARBA00023065"/>
    </source>
</evidence>
<dbReference type="PROSITE" id="PS00153">
    <property type="entry name" value="ATPASE_GAMMA"/>
    <property type="match status" value="1"/>
</dbReference>
<dbReference type="RefSeq" id="WP_115557665.1">
    <property type="nucleotide sequence ID" value="NZ_CP031376.1"/>
</dbReference>
<comment type="similarity">
    <text evidence="3 10">Belongs to the ATPase gamma chain family.</text>
</comment>
<dbReference type="GO" id="GO:0045259">
    <property type="term" value="C:proton-transporting ATP synthase complex"/>
    <property type="evidence" value="ECO:0007669"/>
    <property type="project" value="UniProtKB-KW"/>
</dbReference>
<comment type="subunit">
    <text evidence="10">F-type ATPases have 2 components, CF(1) - the catalytic core - and CF(0) - the membrane proton channel. CF(1) has five subunits: alpha(3), beta(3), gamma(1), delta(1), epsilon(1). CF(0) has three main subunits: a, b and c.</text>
</comment>
<dbReference type="GO" id="GO:0005524">
    <property type="term" value="F:ATP binding"/>
    <property type="evidence" value="ECO:0007669"/>
    <property type="project" value="UniProtKB-UniRule"/>
</dbReference>
<evidence type="ECO:0000256" key="4">
    <source>
        <dbReference type="ARBA" id="ARBA00022448"/>
    </source>
</evidence>
<evidence type="ECO:0000256" key="1">
    <source>
        <dbReference type="ARBA" id="ARBA00003456"/>
    </source>
</evidence>
<dbReference type="PANTHER" id="PTHR11693">
    <property type="entry name" value="ATP SYNTHASE GAMMA CHAIN"/>
    <property type="match status" value="1"/>
</dbReference>
<dbReference type="KEGG" id="salx:SALLE_v1c00600"/>
<dbReference type="Gene3D" id="3.40.1380.10">
    <property type="match status" value="1"/>
</dbReference>
<keyword evidence="9 10" id="KW-0066">ATP synthesis</keyword>
<keyword evidence="12" id="KW-1185">Reference proteome</keyword>
<dbReference type="GO" id="GO:0046933">
    <property type="term" value="F:proton-transporting ATP synthase activity, rotational mechanism"/>
    <property type="evidence" value="ECO:0007669"/>
    <property type="project" value="UniProtKB-UniRule"/>
</dbReference>
<evidence type="ECO:0000256" key="5">
    <source>
        <dbReference type="ARBA" id="ARBA00022781"/>
    </source>
</evidence>
<evidence type="ECO:0000256" key="10">
    <source>
        <dbReference type="HAMAP-Rule" id="MF_00815"/>
    </source>
</evidence>
<dbReference type="Pfam" id="PF00231">
    <property type="entry name" value="ATP-synt"/>
    <property type="match status" value="1"/>
</dbReference>
<dbReference type="HAMAP" id="MF_00815">
    <property type="entry name" value="ATP_synth_gamma_bact"/>
    <property type="match status" value="1"/>
</dbReference>
<keyword evidence="7 10" id="KW-0472">Membrane</keyword>
<keyword evidence="8 10" id="KW-0139">CF(1)</keyword>
<dbReference type="InterPro" id="IPR000131">
    <property type="entry name" value="ATP_synth_F1_gsu"/>
</dbReference>
<evidence type="ECO:0000313" key="11">
    <source>
        <dbReference type="EMBL" id="AXK50736.1"/>
    </source>
</evidence>
<dbReference type="PRINTS" id="PR00126">
    <property type="entry name" value="ATPASEGAMMA"/>
</dbReference>
<dbReference type="GO" id="GO:0042777">
    <property type="term" value="P:proton motive force-driven plasma membrane ATP synthesis"/>
    <property type="evidence" value="ECO:0007669"/>
    <property type="project" value="UniProtKB-UniRule"/>
</dbReference>
<organism evidence="11 12">
    <name type="scientific">Spiroplasma alleghenense</name>
    <dbReference type="NCBI Taxonomy" id="216931"/>
    <lineage>
        <taxon>Bacteria</taxon>
        <taxon>Bacillati</taxon>
        <taxon>Mycoplasmatota</taxon>
        <taxon>Mollicutes</taxon>
        <taxon>Entomoplasmatales</taxon>
        <taxon>Spiroplasmataceae</taxon>
        <taxon>Spiroplasma</taxon>
    </lineage>
</organism>
<dbReference type="GO" id="GO:0005886">
    <property type="term" value="C:plasma membrane"/>
    <property type="evidence" value="ECO:0007669"/>
    <property type="project" value="UniProtKB-SubCell"/>
</dbReference>
<evidence type="ECO:0000256" key="7">
    <source>
        <dbReference type="ARBA" id="ARBA00023136"/>
    </source>
</evidence>
<comment type="subcellular location">
    <subcellularLocation>
        <location evidence="10">Cell membrane</location>
        <topology evidence="10">Peripheral membrane protein</topology>
    </subcellularLocation>
    <subcellularLocation>
        <location evidence="2">Membrane</location>
        <topology evidence="2">Peripheral membrane protein</topology>
    </subcellularLocation>
</comment>
<dbReference type="AlphaFoldDB" id="A0A345Z2A7"/>
<protein>
    <recommendedName>
        <fullName evidence="10">ATP synthase gamma chain</fullName>
    </recommendedName>
    <alternativeName>
        <fullName evidence="10">ATP synthase F1 sector gamma subunit</fullName>
    </alternativeName>
    <alternativeName>
        <fullName evidence="10">F-ATPase gamma subunit</fullName>
    </alternativeName>
</protein>
<sequence>MPNLSNLKSEIANVKDIGKITSAMELVATAKLKRVAKRIGEVKIYVAEVYQVFNEIISSSQKSIFLADANKKFSKTLWVVINSNLGLAGGYNSNINKKVLQEMKDKDEILAIGQKAVNYFKEHKKTIHDQILDVDVNFTNSRAREISTEILAKYNNEVFDEIQICYTKFINNVTFEPTLLRLFPIIKKPELKDQSPKILTTFEPSAEEVLDASVMMYINTIVFGTIVESQVSEQASRRTAMENATKNGSELCEELSILYNRKRQDAITQEITEIVGGANAQNEK</sequence>
<dbReference type="SUPFAM" id="SSF52943">
    <property type="entry name" value="ATP synthase (F1-ATPase), gamma subunit"/>
    <property type="match status" value="1"/>
</dbReference>
<dbReference type="InterPro" id="IPR023632">
    <property type="entry name" value="ATP_synth_F1_gsu_CS"/>
</dbReference>
<evidence type="ECO:0000256" key="2">
    <source>
        <dbReference type="ARBA" id="ARBA00004170"/>
    </source>
</evidence>
<keyword evidence="4 10" id="KW-0813">Transport</keyword>
<dbReference type="OrthoDB" id="9812769at2"/>
<keyword evidence="10" id="KW-1003">Cell membrane</keyword>
<evidence type="ECO:0000256" key="3">
    <source>
        <dbReference type="ARBA" id="ARBA00007681"/>
    </source>
</evidence>
<keyword evidence="5 10" id="KW-0375">Hydrogen ion transport</keyword>
<dbReference type="Gene3D" id="1.10.287.80">
    <property type="entry name" value="ATP synthase, gamma subunit, helix hairpin domain"/>
    <property type="match status" value="1"/>
</dbReference>
<dbReference type="InterPro" id="IPR035968">
    <property type="entry name" value="ATP_synth_F1_ATPase_gsu"/>
</dbReference>
<evidence type="ECO:0000313" key="12">
    <source>
        <dbReference type="Proteomes" id="UP000254792"/>
    </source>
</evidence>
<comment type="function">
    <text evidence="1 10">Produces ATP from ADP in the presence of a proton gradient across the membrane. The gamma chain is believed to be important in regulating ATPase activity and the flow of protons through the CF(0) complex.</text>
</comment>
<keyword evidence="6 10" id="KW-0406">Ion transport</keyword>